<evidence type="ECO:0000313" key="2">
    <source>
        <dbReference type="Proteomes" id="UP000198796"/>
    </source>
</evidence>
<name>A0A1I0VP98_9RHOB</name>
<evidence type="ECO:0000313" key="1">
    <source>
        <dbReference type="EMBL" id="SFA78028.1"/>
    </source>
</evidence>
<sequence>MRVNGTPNGLHLSWIRRTRIEGDNWDIPEVPLGEEREQYLVQVLRDGRVLRENFVDLPYWSYETDAVEADGPGPVTFAVAQVSARFGPGPAALKDIVL</sequence>
<organism evidence="1 2">
    <name type="scientific">Poseidonocella pacifica</name>
    <dbReference type="NCBI Taxonomy" id="871651"/>
    <lineage>
        <taxon>Bacteria</taxon>
        <taxon>Pseudomonadati</taxon>
        <taxon>Pseudomonadota</taxon>
        <taxon>Alphaproteobacteria</taxon>
        <taxon>Rhodobacterales</taxon>
        <taxon>Roseobacteraceae</taxon>
        <taxon>Poseidonocella</taxon>
    </lineage>
</organism>
<dbReference type="STRING" id="871651.SAMN05421688_0822"/>
<protein>
    <submittedName>
        <fullName evidence="1">Uncharacterized protein</fullName>
    </submittedName>
</protein>
<gene>
    <name evidence="1" type="ORF">SAMN05421688_0822</name>
</gene>
<dbReference type="AlphaFoldDB" id="A0A1I0VP98"/>
<reference evidence="1 2" key="1">
    <citation type="submission" date="2016-10" db="EMBL/GenBank/DDBJ databases">
        <authorList>
            <person name="de Groot N.N."/>
        </authorList>
    </citation>
    <scope>NUCLEOTIDE SEQUENCE [LARGE SCALE GENOMIC DNA]</scope>
    <source>
        <strain evidence="1 2">DSM 29316</strain>
    </source>
</reference>
<dbReference type="Proteomes" id="UP000198796">
    <property type="component" value="Unassembled WGS sequence"/>
</dbReference>
<accession>A0A1I0VP98</accession>
<proteinExistence type="predicted"/>
<keyword evidence="2" id="KW-1185">Reference proteome</keyword>
<dbReference type="EMBL" id="FOJU01000001">
    <property type="protein sequence ID" value="SFA78028.1"/>
    <property type="molecule type" value="Genomic_DNA"/>
</dbReference>